<proteinExistence type="predicted"/>
<name>A0A6J7WML9_9CAUD</name>
<organism evidence="1">
    <name type="scientific">uncultured Caudovirales phage</name>
    <dbReference type="NCBI Taxonomy" id="2100421"/>
    <lineage>
        <taxon>Viruses</taxon>
        <taxon>Duplodnaviria</taxon>
        <taxon>Heunggongvirae</taxon>
        <taxon>Uroviricota</taxon>
        <taxon>Caudoviricetes</taxon>
        <taxon>Peduoviridae</taxon>
        <taxon>Maltschvirus</taxon>
        <taxon>Maltschvirus maltsch</taxon>
    </lineage>
</organism>
<accession>A0A6J7WML9</accession>
<reference evidence="1" key="1">
    <citation type="submission" date="2020-05" db="EMBL/GenBank/DDBJ databases">
        <authorList>
            <person name="Chiriac C."/>
            <person name="Salcher M."/>
            <person name="Ghai R."/>
            <person name="Kavagutti S V."/>
        </authorList>
    </citation>
    <scope>NUCLEOTIDE SEQUENCE</scope>
</reference>
<protein>
    <submittedName>
        <fullName evidence="1">Uncharacterized protein</fullName>
    </submittedName>
</protein>
<evidence type="ECO:0000313" key="1">
    <source>
        <dbReference type="EMBL" id="CAB5215121.1"/>
    </source>
</evidence>
<dbReference type="EMBL" id="LR798243">
    <property type="protein sequence ID" value="CAB5215121.1"/>
    <property type="molecule type" value="Genomic_DNA"/>
</dbReference>
<sequence>MAKIQEEVVVIKVSKLLKDSDVQAGVLTEEVLASLEAVVTELAGVGALVEIDKAQSLIN</sequence>
<gene>
    <name evidence="1" type="ORF">UFOVP190_404</name>
</gene>